<evidence type="ECO:0000313" key="3">
    <source>
        <dbReference type="EMBL" id="TNN49030.1"/>
    </source>
</evidence>
<dbReference type="Proteomes" id="UP000314294">
    <property type="component" value="Unassembled WGS sequence"/>
</dbReference>
<evidence type="ECO:0000256" key="1">
    <source>
        <dbReference type="SAM" id="MobiDB-lite"/>
    </source>
</evidence>
<gene>
    <name evidence="3" type="ORF">EYF80_040792</name>
</gene>
<dbReference type="OrthoDB" id="10638439at2759"/>
<keyword evidence="2" id="KW-1133">Transmembrane helix</keyword>
<organism evidence="3 4">
    <name type="scientific">Liparis tanakae</name>
    <name type="common">Tanaka's snailfish</name>
    <dbReference type="NCBI Taxonomy" id="230148"/>
    <lineage>
        <taxon>Eukaryota</taxon>
        <taxon>Metazoa</taxon>
        <taxon>Chordata</taxon>
        <taxon>Craniata</taxon>
        <taxon>Vertebrata</taxon>
        <taxon>Euteleostomi</taxon>
        <taxon>Actinopterygii</taxon>
        <taxon>Neopterygii</taxon>
        <taxon>Teleostei</taxon>
        <taxon>Neoteleostei</taxon>
        <taxon>Acanthomorphata</taxon>
        <taxon>Eupercaria</taxon>
        <taxon>Perciformes</taxon>
        <taxon>Cottioidei</taxon>
        <taxon>Cottales</taxon>
        <taxon>Liparidae</taxon>
        <taxon>Liparis</taxon>
    </lineage>
</organism>
<protein>
    <submittedName>
        <fullName evidence="3">Uncharacterized protein</fullName>
    </submittedName>
</protein>
<name>A0A4Z2G7C4_9TELE</name>
<evidence type="ECO:0000313" key="4">
    <source>
        <dbReference type="Proteomes" id="UP000314294"/>
    </source>
</evidence>
<feature type="compositionally biased region" description="Acidic residues" evidence="1">
    <location>
        <begin position="215"/>
        <end position="232"/>
    </location>
</feature>
<feature type="region of interest" description="Disordered" evidence="1">
    <location>
        <begin position="62"/>
        <end position="141"/>
    </location>
</feature>
<feature type="region of interest" description="Disordered" evidence="1">
    <location>
        <begin position="212"/>
        <end position="232"/>
    </location>
</feature>
<accession>A0A4Z2G7C4</accession>
<dbReference type="AlphaFoldDB" id="A0A4Z2G7C4"/>
<dbReference type="EMBL" id="SRLO01000673">
    <property type="protein sequence ID" value="TNN49030.1"/>
    <property type="molecule type" value="Genomic_DNA"/>
</dbReference>
<reference evidence="3 4" key="1">
    <citation type="submission" date="2019-03" db="EMBL/GenBank/DDBJ databases">
        <title>First draft genome of Liparis tanakae, snailfish: a comprehensive survey of snailfish specific genes.</title>
        <authorList>
            <person name="Kim W."/>
            <person name="Song I."/>
            <person name="Jeong J.-H."/>
            <person name="Kim D."/>
            <person name="Kim S."/>
            <person name="Ryu S."/>
            <person name="Song J.Y."/>
            <person name="Lee S.K."/>
        </authorList>
    </citation>
    <scope>NUCLEOTIDE SEQUENCE [LARGE SCALE GENOMIC DNA]</scope>
    <source>
        <tissue evidence="3">Muscle</tissue>
    </source>
</reference>
<sequence>MAWMERGTGEGLSVAAPLGWREWPMGLMVVRGRWGAREKVSWCFGCRGSKCDACSLSFNRREERQSQEAGLSSTRRRGLAAPGGGAKQHQEAGLSSTRRRGLAAPGGGAKQHQEAGLSSTRRRGLAAPGGGAKQHQEAAEEMRHDFENMHRLAGHAPLGHGGDAVGGQRVLLAVAGVRRLHHGVGVGVGAVLLLLLLLLLAASVGGVTTAGAAGLEEEEEEEEEEEGVSSLF</sequence>
<keyword evidence="2" id="KW-0812">Transmembrane</keyword>
<proteinExistence type="predicted"/>
<keyword evidence="2" id="KW-0472">Membrane</keyword>
<evidence type="ECO:0000256" key="2">
    <source>
        <dbReference type="SAM" id="Phobius"/>
    </source>
</evidence>
<keyword evidence="4" id="KW-1185">Reference proteome</keyword>
<comment type="caution">
    <text evidence="3">The sequence shown here is derived from an EMBL/GenBank/DDBJ whole genome shotgun (WGS) entry which is preliminary data.</text>
</comment>
<feature type="transmembrane region" description="Helical" evidence="2">
    <location>
        <begin position="184"/>
        <end position="205"/>
    </location>
</feature>